<dbReference type="Proteomes" id="UP000007397">
    <property type="component" value="Chromosome"/>
</dbReference>
<proteinExistence type="predicted"/>
<name>I0JRS1_HALH3</name>
<dbReference type="KEGG" id="hhd:HBHAL_4502"/>
<protein>
    <submittedName>
        <fullName evidence="1">Uncharacterized protein</fullName>
    </submittedName>
</protein>
<organism evidence="1 2">
    <name type="scientific">Halobacillus halophilus (strain ATCC 35676 / DSM 2266 / JCM 20832 / KCTC 3685 / LMG 17431 / NBRC 102448 / NCIMB 2269)</name>
    <name type="common">Sporosarcina halophila</name>
    <dbReference type="NCBI Taxonomy" id="866895"/>
    <lineage>
        <taxon>Bacteria</taxon>
        <taxon>Bacillati</taxon>
        <taxon>Bacillota</taxon>
        <taxon>Bacilli</taxon>
        <taxon>Bacillales</taxon>
        <taxon>Bacillaceae</taxon>
        <taxon>Halobacillus</taxon>
    </lineage>
</organism>
<dbReference type="AlphaFoldDB" id="I0JRS1"/>
<evidence type="ECO:0000313" key="2">
    <source>
        <dbReference type="Proteomes" id="UP000007397"/>
    </source>
</evidence>
<sequence>MDFYKRSIKQTGRIVEDSISRYWVVLKVLRGTIRFPWASGKLPQASPSGILPIMFIP</sequence>
<evidence type="ECO:0000313" key="1">
    <source>
        <dbReference type="EMBL" id="CCG46842.1"/>
    </source>
</evidence>
<dbReference type="RefSeq" id="WP_014644727.1">
    <property type="nucleotide sequence ID" value="NC_017668.1"/>
</dbReference>
<dbReference type="STRING" id="866895.HBHAL_4502"/>
<keyword evidence="2" id="KW-1185">Reference proteome</keyword>
<dbReference type="PATRIC" id="fig|866895.3.peg.3536"/>
<accession>I0JRS1</accession>
<dbReference type="EMBL" id="HE717023">
    <property type="protein sequence ID" value="CCG46842.1"/>
    <property type="molecule type" value="Genomic_DNA"/>
</dbReference>
<gene>
    <name evidence="1" type="ordered locus">HBHAL_4502</name>
</gene>
<reference evidence="1 2" key="1">
    <citation type="journal article" date="2013" name="Environ. Microbiol.">
        <title>Chloride and organic osmolytes: a hybrid strategy to cope with elevated salinities by the moderately halophilic, chloride-dependent bacterium Halobacillus halophilus.</title>
        <authorList>
            <person name="Saum S.H."/>
            <person name="Pfeiffer F."/>
            <person name="Palm P."/>
            <person name="Rampp M."/>
            <person name="Schuster S.C."/>
            <person name="Muller V."/>
            <person name="Oesterhelt D."/>
        </authorList>
    </citation>
    <scope>NUCLEOTIDE SEQUENCE [LARGE SCALE GENOMIC DNA]</scope>
    <source>
        <strain evidence="2">ATCC 35676 / DSM 2266 / JCM 20832 / KCTC 3685 / LMG 17431 / NBRC 102448 / NCIMB 2269</strain>
    </source>
</reference>
<dbReference type="HOGENOM" id="CLU_2990402_0_0_9"/>